<name>A0AAN9RKK6_PHACN</name>
<evidence type="ECO:0000313" key="2">
    <source>
        <dbReference type="EMBL" id="KAK7374792.1"/>
    </source>
</evidence>
<sequence>MPKYASRAPPVQIQSAPVKQHTKTIFHSRNLSRPRVATPNSHHTREAPARKSATAVVITSTNQNDSASMLCSFGADQNDDV</sequence>
<proteinExistence type="predicted"/>
<feature type="region of interest" description="Disordered" evidence="1">
    <location>
        <begin position="1"/>
        <end position="55"/>
    </location>
</feature>
<evidence type="ECO:0000256" key="1">
    <source>
        <dbReference type="SAM" id="MobiDB-lite"/>
    </source>
</evidence>
<dbReference type="AlphaFoldDB" id="A0AAN9RKK6"/>
<reference evidence="2 3" key="1">
    <citation type="submission" date="2024-01" db="EMBL/GenBank/DDBJ databases">
        <title>The genomes of 5 underutilized Papilionoideae crops provide insights into root nodulation and disease resistanc.</title>
        <authorList>
            <person name="Jiang F."/>
        </authorList>
    </citation>
    <scope>NUCLEOTIDE SEQUENCE [LARGE SCALE GENOMIC DNA]</scope>
    <source>
        <strain evidence="2">JINMINGXINNONG_FW02</strain>
        <tissue evidence="2">Leaves</tissue>
    </source>
</reference>
<gene>
    <name evidence="2" type="ORF">VNO80_08231</name>
</gene>
<dbReference type="Proteomes" id="UP001374584">
    <property type="component" value="Unassembled WGS sequence"/>
</dbReference>
<feature type="compositionally biased region" description="Basic residues" evidence="1">
    <location>
        <begin position="20"/>
        <end position="32"/>
    </location>
</feature>
<evidence type="ECO:0000313" key="3">
    <source>
        <dbReference type="Proteomes" id="UP001374584"/>
    </source>
</evidence>
<comment type="caution">
    <text evidence="2">The sequence shown here is derived from an EMBL/GenBank/DDBJ whole genome shotgun (WGS) entry which is preliminary data.</text>
</comment>
<keyword evidence="3" id="KW-1185">Reference proteome</keyword>
<organism evidence="2 3">
    <name type="scientific">Phaseolus coccineus</name>
    <name type="common">Scarlet runner bean</name>
    <name type="synonym">Phaseolus multiflorus</name>
    <dbReference type="NCBI Taxonomy" id="3886"/>
    <lineage>
        <taxon>Eukaryota</taxon>
        <taxon>Viridiplantae</taxon>
        <taxon>Streptophyta</taxon>
        <taxon>Embryophyta</taxon>
        <taxon>Tracheophyta</taxon>
        <taxon>Spermatophyta</taxon>
        <taxon>Magnoliopsida</taxon>
        <taxon>eudicotyledons</taxon>
        <taxon>Gunneridae</taxon>
        <taxon>Pentapetalae</taxon>
        <taxon>rosids</taxon>
        <taxon>fabids</taxon>
        <taxon>Fabales</taxon>
        <taxon>Fabaceae</taxon>
        <taxon>Papilionoideae</taxon>
        <taxon>50 kb inversion clade</taxon>
        <taxon>NPAAA clade</taxon>
        <taxon>indigoferoid/millettioid clade</taxon>
        <taxon>Phaseoleae</taxon>
        <taxon>Phaseolus</taxon>
    </lineage>
</organism>
<protein>
    <submittedName>
        <fullName evidence="2">Uncharacterized protein</fullName>
    </submittedName>
</protein>
<accession>A0AAN9RKK6</accession>
<dbReference type="EMBL" id="JAYMYR010000003">
    <property type="protein sequence ID" value="KAK7374792.1"/>
    <property type="molecule type" value="Genomic_DNA"/>
</dbReference>